<organism evidence="7 8">
    <name type="scientific">Macrococcus caseolyticus (strain JCSC5402)</name>
    <name type="common">Macrococcoides caseolyticum</name>
    <dbReference type="NCBI Taxonomy" id="458233"/>
    <lineage>
        <taxon>Bacteria</taxon>
        <taxon>Bacillati</taxon>
        <taxon>Bacillota</taxon>
        <taxon>Bacilli</taxon>
        <taxon>Bacillales</taxon>
        <taxon>Staphylococcaceae</taxon>
        <taxon>Macrococcoides</taxon>
    </lineage>
</organism>
<evidence type="ECO:0000256" key="5">
    <source>
        <dbReference type="ARBA" id="ARBA00023136"/>
    </source>
</evidence>
<dbReference type="EMBL" id="AP009484">
    <property type="protein sequence ID" value="BAH17335.1"/>
    <property type="molecule type" value="Genomic_DNA"/>
</dbReference>
<evidence type="ECO:0000313" key="7">
    <source>
        <dbReference type="EMBL" id="BAH17335.1"/>
    </source>
</evidence>
<accession>B9EAS4</accession>
<feature type="transmembrane region" description="Helical" evidence="6">
    <location>
        <begin position="289"/>
        <end position="310"/>
    </location>
</feature>
<evidence type="ECO:0000256" key="4">
    <source>
        <dbReference type="ARBA" id="ARBA00022989"/>
    </source>
</evidence>
<dbReference type="STRING" id="458233.MCCL_0628"/>
<keyword evidence="5 6" id="KW-0472">Membrane</keyword>
<name>B9EAS4_MACCJ</name>
<keyword evidence="4 6" id="KW-1133">Transmembrane helix</keyword>
<feature type="transmembrane region" description="Helical" evidence="6">
    <location>
        <begin position="85"/>
        <end position="105"/>
    </location>
</feature>
<feature type="transmembrane region" description="Helical" evidence="6">
    <location>
        <begin position="166"/>
        <end position="188"/>
    </location>
</feature>
<comment type="similarity">
    <text evidence="2">Belongs to the autoinducer-2 exporter (AI-2E) (TC 2.A.86) family.</text>
</comment>
<evidence type="ECO:0000256" key="3">
    <source>
        <dbReference type="ARBA" id="ARBA00022692"/>
    </source>
</evidence>
<dbReference type="AlphaFoldDB" id="B9EAS4"/>
<dbReference type="GO" id="GO:0016020">
    <property type="term" value="C:membrane"/>
    <property type="evidence" value="ECO:0007669"/>
    <property type="project" value="UniProtKB-SubCell"/>
</dbReference>
<dbReference type="InterPro" id="IPR002549">
    <property type="entry name" value="AI-2E-like"/>
</dbReference>
<evidence type="ECO:0000256" key="1">
    <source>
        <dbReference type="ARBA" id="ARBA00004141"/>
    </source>
</evidence>
<feature type="transmembrane region" description="Helical" evidence="6">
    <location>
        <begin position="40"/>
        <end position="64"/>
    </location>
</feature>
<evidence type="ECO:0000313" key="8">
    <source>
        <dbReference type="Proteomes" id="UP000001383"/>
    </source>
</evidence>
<proteinExistence type="inferred from homology"/>
<dbReference type="eggNOG" id="COG0628">
    <property type="taxonomic scope" value="Bacteria"/>
</dbReference>
<dbReference type="PANTHER" id="PTHR21716:SF69">
    <property type="entry name" value="TRANSPORT PROTEIN YUBA-RELATED"/>
    <property type="match status" value="1"/>
</dbReference>
<dbReference type="PANTHER" id="PTHR21716">
    <property type="entry name" value="TRANSMEMBRANE PROTEIN"/>
    <property type="match status" value="1"/>
</dbReference>
<dbReference type="KEGG" id="mcl:MCCL_0628"/>
<dbReference type="Pfam" id="PF01594">
    <property type="entry name" value="AI-2E_transport"/>
    <property type="match status" value="1"/>
</dbReference>
<sequence>MRNKDNLEEFMTNKVWFRFGVGLLLTFLIIKYFLEINHIFYPIIIIVKSIILPLLLGGFLYYIVVPFQDKLEEKRHLKRWQSVTLIMIALCLIIGLLFSFVGPIVSKQTNNFIHNYPAIQREFQSYVSLALDQRDKLPENVKDGINNGIEKLNEYSGKIVTNAFSFITQFISTLFLLILVPFFLIYMLKDHDRFVPFVSAPFTGKRKVFVVNLFKDIDKTLRSYIQGQVTVSIILGLLLLAGYLVIGLDYAVILAMWGMVTNLIPFLGPYMAVIPAIIIALIQDPVMAIYVIIIMFVAQQLEGNVITPNIMGKTLNMHPLTIITVILAAGNLGGFFAILVAVPTYAVLKTIVRNFYMHRQEITSEANKIVKERHMR</sequence>
<dbReference type="GO" id="GO:0055085">
    <property type="term" value="P:transmembrane transport"/>
    <property type="evidence" value="ECO:0007669"/>
    <property type="project" value="TreeGrafter"/>
</dbReference>
<protein>
    <recommendedName>
        <fullName evidence="9">AI-2E family transporter</fullName>
    </recommendedName>
</protein>
<feature type="transmembrane region" description="Helical" evidence="6">
    <location>
        <begin position="322"/>
        <end position="348"/>
    </location>
</feature>
<evidence type="ECO:0000256" key="2">
    <source>
        <dbReference type="ARBA" id="ARBA00009773"/>
    </source>
</evidence>
<evidence type="ECO:0000256" key="6">
    <source>
        <dbReference type="SAM" id="Phobius"/>
    </source>
</evidence>
<gene>
    <name evidence="7" type="ordered locus">MCCL_0628</name>
</gene>
<dbReference type="HOGENOM" id="CLU_031275_8_2_9"/>
<feature type="transmembrane region" description="Helical" evidence="6">
    <location>
        <begin position="229"/>
        <end position="257"/>
    </location>
</feature>
<dbReference type="Proteomes" id="UP000001383">
    <property type="component" value="Chromosome"/>
</dbReference>
<evidence type="ECO:0008006" key="9">
    <source>
        <dbReference type="Google" id="ProtNLM"/>
    </source>
</evidence>
<reference evidence="7 8" key="1">
    <citation type="journal article" date="2009" name="J. Bacteriol.">
        <title>Complete genome sequence of Macrococcus caseolyticus strain JCSCS5402, reflecting the ancestral genome of the human-pathogenic staphylococci.</title>
        <authorList>
            <person name="Baba T."/>
            <person name="Kuwahara-Arai K."/>
            <person name="Uchiyama I."/>
            <person name="Takeuchi F."/>
            <person name="Ito T."/>
            <person name="Hiramatsu K."/>
        </authorList>
    </citation>
    <scope>NUCLEOTIDE SEQUENCE [LARGE SCALE GENOMIC DNA]</scope>
    <source>
        <strain evidence="7 8">JCSC5402</strain>
    </source>
</reference>
<keyword evidence="3 6" id="KW-0812">Transmembrane</keyword>
<feature type="transmembrane region" description="Helical" evidence="6">
    <location>
        <begin position="15"/>
        <end position="34"/>
    </location>
</feature>
<feature type="transmembrane region" description="Helical" evidence="6">
    <location>
        <begin position="263"/>
        <end position="282"/>
    </location>
</feature>
<comment type="subcellular location">
    <subcellularLocation>
        <location evidence="1">Membrane</location>
        <topology evidence="1">Multi-pass membrane protein</topology>
    </subcellularLocation>
</comment>